<gene>
    <name evidence="2" type="ORF">HPP92_010777</name>
</gene>
<feature type="compositionally biased region" description="Basic and acidic residues" evidence="1">
    <location>
        <begin position="13"/>
        <end position="28"/>
    </location>
</feature>
<evidence type="ECO:0000313" key="3">
    <source>
        <dbReference type="Proteomes" id="UP000639772"/>
    </source>
</evidence>
<protein>
    <submittedName>
        <fullName evidence="2">Uncharacterized protein</fullName>
    </submittedName>
</protein>
<name>A0A835V2V5_VANPL</name>
<dbReference type="Proteomes" id="UP000639772">
    <property type="component" value="Unassembled WGS sequence"/>
</dbReference>
<feature type="compositionally biased region" description="Polar residues" evidence="1">
    <location>
        <begin position="1"/>
        <end position="12"/>
    </location>
</feature>
<evidence type="ECO:0000313" key="2">
    <source>
        <dbReference type="EMBL" id="KAG0482693.1"/>
    </source>
</evidence>
<dbReference type="AlphaFoldDB" id="A0A835V2V5"/>
<accession>A0A835V2V5</accession>
<comment type="caution">
    <text evidence="2">The sequence shown here is derived from an EMBL/GenBank/DDBJ whole genome shotgun (WGS) entry which is preliminary data.</text>
</comment>
<reference evidence="2 3" key="1">
    <citation type="journal article" date="2020" name="Nat. Food">
        <title>A phased Vanilla planifolia genome enables genetic improvement of flavour and production.</title>
        <authorList>
            <person name="Hasing T."/>
            <person name="Tang H."/>
            <person name="Brym M."/>
            <person name="Khazi F."/>
            <person name="Huang T."/>
            <person name="Chambers A.H."/>
        </authorList>
    </citation>
    <scope>NUCLEOTIDE SEQUENCE [LARGE SCALE GENOMIC DNA]</scope>
    <source>
        <tissue evidence="2">Leaf</tissue>
    </source>
</reference>
<organism evidence="2 3">
    <name type="scientific">Vanilla planifolia</name>
    <name type="common">Vanilla</name>
    <dbReference type="NCBI Taxonomy" id="51239"/>
    <lineage>
        <taxon>Eukaryota</taxon>
        <taxon>Viridiplantae</taxon>
        <taxon>Streptophyta</taxon>
        <taxon>Embryophyta</taxon>
        <taxon>Tracheophyta</taxon>
        <taxon>Spermatophyta</taxon>
        <taxon>Magnoliopsida</taxon>
        <taxon>Liliopsida</taxon>
        <taxon>Asparagales</taxon>
        <taxon>Orchidaceae</taxon>
        <taxon>Vanilloideae</taxon>
        <taxon>Vanilleae</taxon>
        <taxon>Vanilla</taxon>
    </lineage>
</organism>
<feature type="region of interest" description="Disordered" evidence="1">
    <location>
        <begin position="1"/>
        <end position="28"/>
    </location>
</feature>
<sequence length="59" mass="6719">MAINANNDAGSDNQDRERGMQRVHDEEKKVDLRNVRGFEVGHDKVISKIKIENIGDLNE</sequence>
<dbReference type="EMBL" id="JADCNM010000005">
    <property type="protein sequence ID" value="KAG0482693.1"/>
    <property type="molecule type" value="Genomic_DNA"/>
</dbReference>
<proteinExistence type="predicted"/>
<evidence type="ECO:0000256" key="1">
    <source>
        <dbReference type="SAM" id="MobiDB-lite"/>
    </source>
</evidence>